<name>A0A5K3FZJ0_MESCO</name>
<accession>A0A5K3FZJ0</accession>
<organism evidence="1">
    <name type="scientific">Mesocestoides corti</name>
    <name type="common">Flatworm</name>
    <dbReference type="NCBI Taxonomy" id="53468"/>
    <lineage>
        <taxon>Eukaryota</taxon>
        <taxon>Metazoa</taxon>
        <taxon>Spiralia</taxon>
        <taxon>Lophotrochozoa</taxon>
        <taxon>Platyhelminthes</taxon>
        <taxon>Cestoda</taxon>
        <taxon>Eucestoda</taxon>
        <taxon>Cyclophyllidea</taxon>
        <taxon>Mesocestoididae</taxon>
        <taxon>Mesocestoides</taxon>
    </lineage>
</organism>
<sequence>MKVTVVPPDDAANIVRYDVFLPSLGDYAACEIEAGNGPLECEVGGLLASRMFTVRVHSCMEKAPFYSEGVEGKGWTKPNGKLSLSCS</sequence>
<protein>
    <submittedName>
        <fullName evidence="1">Fibronectin type-III domain-containing protein</fullName>
    </submittedName>
</protein>
<proteinExistence type="predicted"/>
<dbReference type="AlphaFoldDB" id="A0A5K3FZJ0"/>
<evidence type="ECO:0000313" key="1">
    <source>
        <dbReference type="WBParaSite" id="MCU_013677-RA"/>
    </source>
</evidence>
<reference evidence="1" key="1">
    <citation type="submission" date="2019-11" db="UniProtKB">
        <authorList>
            <consortium name="WormBaseParasite"/>
        </authorList>
    </citation>
    <scope>IDENTIFICATION</scope>
</reference>
<dbReference type="WBParaSite" id="MCU_013677-RA">
    <property type="protein sequence ID" value="MCU_013677-RA"/>
    <property type="gene ID" value="MCU_013677"/>
</dbReference>